<feature type="compositionally biased region" description="Basic and acidic residues" evidence="1">
    <location>
        <begin position="244"/>
        <end position="277"/>
    </location>
</feature>
<feature type="compositionally biased region" description="Basic and acidic residues" evidence="1">
    <location>
        <begin position="215"/>
        <end position="230"/>
    </location>
</feature>
<feature type="compositionally biased region" description="Basic and acidic residues" evidence="1">
    <location>
        <begin position="1"/>
        <end position="10"/>
    </location>
</feature>
<sequence length="542" mass="62905">MNEKDMDKADISNPADPNRPGGEMLSPTARRPPYEDDSYLALHYARAQSQPAAFGSPTSGDAETTAAINASVLSGHGYPPRRKKRRRKRKRRKKRRRSSSSGSSTGKELSSSAGSPSEPLRNAAYSGAELQRLHHYIQEVHQRDPEQAKVLYQMLATKPGLAEAEQHSQQRYAEGTQPQYNENETKRRIKREQRHRVREMQKLYETEQAAQLMKLRERKSSADVLEAQRRKDQRKKAEARKRVREMQKAYEKEQGEQRRVRREQKDILEQQRERMQELPRILSPQEPSSDELQKKRRKKKRRKKAEARRRVREMQKAYETMQAEHLRQQYDEQYGSQLSLHQLAPSNNELEAECQRYQAAQKLDRRREKKQQRTLMDMFKGSLRRLCRGIEEVKKLPLQQSLRELVAKSGSYEIGVKLETPFGSEGRENLTKMREAKAQSGEPEQKQYLLQQDVNLGRFQMTKKAKDPYRTAQKEHLRRITTGETGSTRPPSGRTHTGTEIGKTRVPKSTTIGERARNGANNRVYRNATGARRHASEAKRTD</sequence>
<proteinExistence type="predicted"/>
<feature type="compositionally biased region" description="Polar residues" evidence="1">
    <location>
        <begin position="482"/>
        <end position="498"/>
    </location>
</feature>
<keyword evidence="3" id="KW-1185">Reference proteome</keyword>
<feature type="compositionally biased region" description="Polar residues" evidence="1">
    <location>
        <begin position="167"/>
        <end position="182"/>
    </location>
</feature>
<name>A0A9J6GCU5_HAELO</name>
<feature type="region of interest" description="Disordered" evidence="1">
    <location>
        <begin position="215"/>
        <end position="310"/>
    </location>
</feature>
<comment type="caution">
    <text evidence="2">The sequence shown here is derived from an EMBL/GenBank/DDBJ whole genome shotgun (WGS) entry which is preliminary data.</text>
</comment>
<dbReference type="EMBL" id="JABSTR010000006">
    <property type="protein sequence ID" value="KAH9373194.1"/>
    <property type="molecule type" value="Genomic_DNA"/>
</dbReference>
<feature type="region of interest" description="Disordered" evidence="1">
    <location>
        <begin position="161"/>
        <end position="202"/>
    </location>
</feature>
<evidence type="ECO:0000256" key="1">
    <source>
        <dbReference type="SAM" id="MobiDB-lite"/>
    </source>
</evidence>
<dbReference type="VEuPathDB" id="VectorBase:HLOH_065556"/>
<protein>
    <submittedName>
        <fullName evidence="2">Uncharacterized protein</fullName>
    </submittedName>
</protein>
<accession>A0A9J6GCU5</accession>
<evidence type="ECO:0000313" key="3">
    <source>
        <dbReference type="Proteomes" id="UP000821853"/>
    </source>
</evidence>
<feature type="compositionally biased region" description="Basic residues" evidence="1">
    <location>
        <begin position="187"/>
        <end position="197"/>
    </location>
</feature>
<feature type="compositionally biased region" description="Polar residues" evidence="1">
    <location>
        <begin position="105"/>
        <end position="115"/>
    </location>
</feature>
<reference evidence="2 3" key="1">
    <citation type="journal article" date="2020" name="Cell">
        <title>Large-Scale Comparative Analyses of Tick Genomes Elucidate Their Genetic Diversity and Vector Capacities.</title>
        <authorList>
            <consortium name="Tick Genome and Microbiome Consortium (TIGMIC)"/>
            <person name="Jia N."/>
            <person name="Wang J."/>
            <person name="Shi W."/>
            <person name="Du L."/>
            <person name="Sun Y."/>
            <person name="Zhan W."/>
            <person name="Jiang J.F."/>
            <person name="Wang Q."/>
            <person name="Zhang B."/>
            <person name="Ji P."/>
            <person name="Bell-Sakyi L."/>
            <person name="Cui X.M."/>
            <person name="Yuan T.T."/>
            <person name="Jiang B.G."/>
            <person name="Yang W.F."/>
            <person name="Lam T.T."/>
            <person name="Chang Q.C."/>
            <person name="Ding S.J."/>
            <person name="Wang X.J."/>
            <person name="Zhu J.G."/>
            <person name="Ruan X.D."/>
            <person name="Zhao L."/>
            <person name="Wei J.T."/>
            <person name="Ye R.Z."/>
            <person name="Que T.C."/>
            <person name="Du C.H."/>
            <person name="Zhou Y.H."/>
            <person name="Cheng J.X."/>
            <person name="Dai P.F."/>
            <person name="Guo W.B."/>
            <person name="Han X.H."/>
            <person name="Huang E.J."/>
            <person name="Li L.F."/>
            <person name="Wei W."/>
            <person name="Gao Y.C."/>
            <person name="Liu J.Z."/>
            <person name="Shao H.Z."/>
            <person name="Wang X."/>
            <person name="Wang C.C."/>
            <person name="Yang T.C."/>
            <person name="Huo Q.B."/>
            <person name="Li W."/>
            <person name="Chen H.Y."/>
            <person name="Chen S.E."/>
            <person name="Zhou L.G."/>
            <person name="Ni X.B."/>
            <person name="Tian J.H."/>
            <person name="Sheng Y."/>
            <person name="Liu T."/>
            <person name="Pan Y.S."/>
            <person name="Xia L.Y."/>
            <person name="Li J."/>
            <person name="Zhao F."/>
            <person name="Cao W.C."/>
        </authorList>
    </citation>
    <scope>NUCLEOTIDE SEQUENCE [LARGE SCALE GENOMIC DNA]</scope>
    <source>
        <strain evidence="2">HaeL-2018</strain>
    </source>
</reference>
<feature type="compositionally biased region" description="Polar residues" evidence="1">
    <location>
        <begin position="47"/>
        <end position="72"/>
    </location>
</feature>
<dbReference type="OMA" id="IMITMYL"/>
<feature type="region of interest" description="Disordered" evidence="1">
    <location>
        <begin position="1"/>
        <end position="126"/>
    </location>
</feature>
<organism evidence="2 3">
    <name type="scientific">Haemaphysalis longicornis</name>
    <name type="common">Bush tick</name>
    <dbReference type="NCBI Taxonomy" id="44386"/>
    <lineage>
        <taxon>Eukaryota</taxon>
        <taxon>Metazoa</taxon>
        <taxon>Ecdysozoa</taxon>
        <taxon>Arthropoda</taxon>
        <taxon>Chelicerata</taxon>
        <taxon>Arachnida</taxon>
        <taxon>Acari</taxon>
        <taxon>Parasitiformes</taxon>
        <taxon>Ixodida</taxon>
        <taxon>Ixodoidea</taxon>
        <taxon>Ixodidae</taxon>
        <taxon>Haemaphysalinae</taxon>
        <taxon>Haemaphysalis</taxon>
    </lineage>
</organism>
<feature type="compositionally biased region" description="Basic residues" evidence="1">
    <location>
        <begin position="294"/>
        <end position="310"/>
    </location>
</feature>
<feature type="compositionally biased region" description="Basic and acidic residues" evidence="1">
    <location>
        <begin position="464"/>
        <end position="475"/>
    </location>
</feature>
<feature type="region of interest" description="Disordered" evidence="1">
    <location>
        <begin position="464"/>
        <end position="542"/>
    </location>
</feature>
<dbReference type="AlphaFoldDB" id="A0A9J6GCU5"/>
<feature type="compositionally biased region" description="Basic residues" evidence="1">
    <location>
        <begin position="79"/>
        <end position="98"/>
    </location>
</feature>
<evidence type="ECO:0000313" key="2">
    <source>
        <dbReference type="EMBL" id="KAH9373194.1"/>
    </source>
</evidence>
<gene>
    <name evidence="2" type="ORF">HPB48_004939</name>
</gene>
<feature type="compositionally biased region" description="Basic residues" evidence="1">
    <location>
        <begin position="231"/>
        <end position="243"/>
    </location>
</feature>
<dbReference type="Proteomes" id="UP000821853">
    <property type="component" value="Chromosome 4"/>
</dbReference>